<dbReference type="AlphaFoldDB" id="A0A817KB57"/>
<dbReference type="InterPro" id="IPR001370">
    <property type="entry name" value="BIR_rpt"/>
</dbReference>
<comment type="similarity">
    <text evidence="1">Belongs to the IAP family.</text>
</comment>
<sequence>MLAVQRYDLTQNNSCKQSYSQINSGLHQFVLGICNQLKSHGVYSALHMKSCGFQYTGEGDTARCTQCGLKLSEWTLERDPFHIHAERNPHCSFVQLQQSKYKPIQNAEENPAKRRKLEFNIDSFTRLNKSFEINSLKKARRHTFSDCLDETLLLAEQMIRAGFFKCSVGDRVICLYCNLICQKWKVDIDDPVEVHKILSPKCPYVLYVLAEEEHSPTLVANESSTANNTNQASTSNNTNRPQSDQTVHASPFNSNYASIPSRQATFTTWKHESSPSVDDLVNAGFYYSDVKNIVQCFYCNGSLQTLGENDNPLIEHIKCFPHCSYAKQLSGDELYNKVQIANSIQREPGKSQLSTNTTSEPLNTHRQKLMFLLQRGDELYNKVQIANSIQREPGKSQLSTNTTSEPLNTHRQKLQVMDEQLLSRLVAARLDLPISQRLLDRNFKLSIIKRCWEDQLRLKRDDFVNEYDLFIACTILQKQVEHINGNKDNIIVPSIKMQSIVEEGRSDTLIQEQPAPSVTEMASTNNSVAKANDVIQTASSVAESKIVSTTHAQNKPKEIVSETKLSVNNPCILCRKEEKRLACIPCGHLAACVDCSKTIRTCPICRKCIEAFVRVYI</sequence>
<feature type="compositionally biased region" description="Low complexity" evidence="5">
    <location>
        <begin position="220"/>
        <end position="239"/>
    </location>
</feature>
<dbReference type="GO" id="GO:0061630">
    <property type="term" value="F:ubiquitin protein ligase activity"/>
    <property type="evidence" value="ECO:0007669"/>
    <property type="project" value="TreeGrafter"/>
</dbReference>
<dbReference type="InterPro" id="IPR013083">
    <property type="entry name" value="Znf_RING/FYVE/PHD"/>
</dbReference>
<organism evidence="7 8">
    <name type="scientific">Rotaria socialis</name>
    <dbReference type="NCBI Taxonomy" id="392032"/>
    <lineage>
        <taxon>Eukaryota</taxon>
        <taxon>Metazoa</taxon>
        <taxon>Spiralia</taxon>
        <taxon>Gnathifera</taxon>
        <taxon>Rotifera</taxon>
        <taxon>Eurotatoria</taxon>
        <taxon>Bdelloidea</taxon>
        <taxon>Philodinida</taxon>
        <taxon>Philodinidae</taxon>
        <taxon>Rotaria</taxon>
    </lineage>
</organism>
<dbReference type="PROSITE" id="PS50143">
    <property type="entry name" value="BIR_REPEAT_2"/>
    <property type="match status" value="3"/>
</dbReference>
<keyword evidence="2 4" id="KW-0863">Zinc-finger</keyword>
<feature type="region of interest" description="Disordered" evidence="5">
    <location>
        <begin position="220"/>
        <end position="249"/>
    </location>
</feature>
<evidence type="ECO:0000256" key="1">
    <source>
        <dbReference type="ARBA" id="ARBA00006672"/>
    </source>
</evidence>
<dbReference type="OrthoDB" id="774873at2759"/>
<dbReference type="Gene3D" id="1.10.1170.10">
    <property type="entry name" value="Inhibitor Of Apoptosis Protein (2mihbC-IAP-1), Chain A"/>
    <property type="match status" value="3"/>
</dbReference>
<protein>
    <recommendedName>
        <fullName evidence="6">RING-type domain-containing protein</fullName>
    </recommendedName>
</protein>
<dbReference type="Pfam" id="PF13920">
    <property type="entry name" value="zf-C3HC4_3"/>
    <property type="match status" value="1"/>
</dbReference>
<dbReference type="SMART" id="SM00238">
    <property type="entry name" value="BIR"/>
    <property type="match status" value="3"/>
</dbReference>
<dbReference type="Pfam" id="PF00653">
    <property type="entry name" value="BIR"/>
    <property type="match status" value="3"/>
</dbReference>
<dbReference type="GO" id="GO:0043066">
    <property type="term" value="P:negative regulation of apoptotic process"/>
    <property type="evidence" value="ECO:0007669"/>
    <property type="project" value="TreeGrafter"/>
</dbReference>
<gene>
    <name evidence="7" type="ORF">TIS948_LOCUS238</name>
</gene>
<accession>A0A817KB57</accession>
<dbReference type="Proteomes" id="UP000663825">
    <property type="component" value="Unassembled WGS sequence"/>
</dbReference>
<dbReference type="Gene3D" id="3.30.40.10">
    <property type="entry name" value="Zinc/RING finger domain, C3HC4 (zinc finger)"/>
    <property type="match status" value="1"/>
</dbReference>
<dbReference type="SUPFAM" id="SSF57924">
    <property type="entry name" value="Inhibitor of apoptosis (IAP) repeat"/>
    <property type="match status" value="3"/>
</dbReference>
<evidence type="ECO:0000256" key="2">
    <source>
        <dbReference type="ARBA" id="ARBA00022771"/>
    </source>
</evidence>
<dbReference type="PANTHER" id="PTHR10044">
    <property type="entry name" value="INHIBITOR OF APOPTOSIS"/>
    <property type="match status" value="1"/>
</dbReference>
<evidence type="ECO:0000313" key="8">
    <source>
        <dbReference type="Proteomes" id="UP000663825"/>
    </source>
</evidence>
<dbReference type="GO" id="GO:0051726">
    <property type="term" value="P:regulation of cell cycle"/>
    <property type="evidence" value="ECO:0007669"/>
    <property type="project" value="TreeGrafter"/>
</dbReference>
<proteinExistence type="inferred from homology"/>
<evidence type="ECO:0000313" key="7">
    <source>
        <dbReference type="EMBL" id="CAF2977100.1"/>
    </source>
</evidence>
<name>A0A817KB57_9BILA</name>
<feature type="domain" description="RING-type" evidence="6">
    <location>
        <begin position="571"/>
        <end position="606"/>
    </location>
</feature>
<keyword evidence="2 4" id="KW-0479">Metal-binding</keyword>
<keyword evidence="3" id="KW-0862">Zinc</keyword>
<dbReference type="GO" id="GO:0005737">
    <property type="term" value="C:cytoplasm"/>
    <property type="evidence" value="ECO:0007669"/>
    <property type="project" value="TreeGrafter"/>
</dbReference>
<dbReference type="GO" id="GO:0031398">
    <property type="term" value="P:positive regulation of protein ubiquitination"/>
    <property type="evidence" value="ECO:0007669"/>
    <property type="project" value="TreeGrafter"/>
</dbReference>
<dbReference type="GO" id="GO:0005634">
    <property type="term" value="C:nucleus"/>
    <property type="evidence" value="ECO:0007669"/>
    <property type="project" value="TreeGrafter"/>
</dbReference>
<evidence type="ECO:0000259" key="6">
    <source>
        <dbReference type="PROSITE" id="PS50089"/>
    </source>
</evidence>
<dbReference type="EMBL" id="CAJNXB010000006">
    <property type="protein sequence ID" value="CAF2977100.1"/>
    <property type="molecule type" value="Genomic_DNA"/>
</dbReference>
<dbReference type="InterPro" id="IPR001841">
    <property type="entry name" value="Znf_RING"/>
</dbReference>
<dbReference type="GO" id="GO:0043027">
    <property type="term" value="F:cysteine-type endopeptidase inhibitor activity involved in apoptotic process"/>
    <property type="evidence" value="ECO:0007669"/>
    <property type="project" value="TreeGrafter"/>
</dbReference>
<dbReference type="CDD" id="cd00022">
    <property type="entry name" value="BIR"/>
    <property type="match status" value="2"/>
</dbReference>
<evidence type="ECO:0000256" key="5">
    <source>
        <dbReference type="SAM" id="MobiDB-lite"/>
    </source>
</evidence>
<dbReference type="PANTHER" id="PTHR10044:SF139">
    <property type="entry name" value="DEATH-ASSOCIATED INHIBITOR OF APOPTOSIS 2"/>
    <property type="match status" value="1"/>
</dbReference>
<dbReference type="InterPro" id="IPR050784">
    <property type="entry name" value="IAP"/>
</dbReference>
<evidence type="ECO:0000256" key="4">
    <source>
        <dbReference type="PROSITE-ProRule" id="PRU00175"/>
    </source>
</evidence>
<feature type="compositionally biased region" description="Polar residues" evidence="5">
    <location>
        <begin position="240"/>
        <end position="249"/>
    </location>
</feature>
<dbReference type="GO" id="GO:0008270">
    <property type="term" value="F:zinc ion binding"/>
    <property type="evidence" value="ECO:0007669"/>
    <property type="project" value="UniProtKB-KW"/>
</dbReference>
<reference evidence="7" key="1">
    <citation type="submission" date="2021-02" db="EMBL/GenBank/DDBJ databases">
        <authorList>
            <person name="Nowell W R."/>
        </authorList>
    </citation>
    <scope>NUCLEOTIDE SEQUENCE</scope>
</reference>
<evidence type="ECO:0000256" key="3">
    <source>
        <dbReference type="ARBA" id="ARBA00022833"/>
    </source>
</evidence>
<comment type="caution">
    <text evidence="7">The sequence shown here is derived from an EMBL/GenBank/DDBJ whole genome shotgun (WGS) entry which is preliminary data.</text>
</comment>
<dbReference type="PROSITE" id="PS50089">
    <property type="entry name" value="ZF_RING_2"/>
    <property type="match status" value="1"/>
</dbReference>